<dbReference type="InterPro" id="IPR032697">
    <property type="entry name" value="SQ_cyclase_N"/>
</dbReference>
<evidence type="ECO:0000259" key="4">
    <source>
        <dbReference type="Pfam" id="PF13243"/>
    </source>
</evidence>
<evidence type="ECO:0000256" key="2">
    <source>
        <dbReference type="ARBA" id="ARBA00022737"/>
    </source>
</evidence>
<dbReference type="GO" id="GO:0016866">
    <property type="term" value="F:intramolecular transferase activity"/>
    <property type="evidence" value="ECO:0007669"/>
    <property type="project" value="InterPro"/>
</dbReference>
<keyword evidence="7" id="KW-1185">Reference proteome</keyword>
<proteinExistence type="inferred from homology"/>
<dbReference type="InterPro" id="IPR008930">
    <property type="entry name" value="Terpenoid_cyclase/PrenylTrfase"/>
</dbReference>
<protein>
    <recommendedName>
        <fullName evidence="3">Terpene cyclase/mutase family member</fullName>
        <ecNumber evidence="3">5.4.99.-</ecNumber>
    </recommendedName>
</protein>
<dbReference type="EnsemblPlants" id="ORUFI11G10430.4">
    <property type="protein sequence ID" value="ORUFI11G10430.4"/>
    <property type="gene ID" value="ORUFI11G10430"/>
</dbReference>
<dbReference type="PANTHER" id="PTHR11764">
    <property type="entry name" value="TERPENE CYCLASE/MUTASE FAMILY MEMBER"/>
    <property type="match status" value="1"/>
</dbReference>
<evidence type="ECO:0000313" key="7">
    <source>
        <dbReference type="Proteomes" id="UP000008022"/>
    </source>
</evidence>
<accession>A0A0E0R722</accession>
<dbReference type="GO" id="GO:0005811">
    <property type="term" value="C:lipid droplet"/>
    <property type="evidence" value="ECO:0007669"/>
    <property type="project" value="InterPro"/>
</dbReference>
<dbReference type="Gramene" id="ORUFI11G10430.4">
    <property type="protein sequence ID" value="ORUFI11G10430.4"/>
    <property type="gene ID" value="ORUFI11G10430"/>
</dbReference>
<dbReference type="Gene3D" id="1.50.10.20">
    <property type="match status" value="2"/>
</dbReference>
<feature type="domain" description="Squalene cyclase C-terminal" evidence="4">
    <location>
        <begin position="292"/>
        <end position="567"/>
    </location>
</feature>
<dbReference type="Proteomes" id="UP000008022">
    <property type="component" value="Unassembled WGS sequence"/>
</dbReference>
<dbReference type="SUPFAM" id="SSF48239">
    <property type="entry name" value="Terpenoid cyclases/Protein prenyltransferases"/>
    <property type="match status" value="2"/>
</dbReference>
<evidence type="ECO:0000313" key="6">
    <source>
        <dbReference type="EnsemblPlants" id="ORUFI11G10430.4"/>
    </source>
</evidence>
<dbReference type="InterPro" id="IPR018333">
    <property type="entry name" value="Squalene_cyclase"/>
</dbReference>
<dbReference type="AlphaFoldDB" id="A0A0E0R722"/>
<comment type="similarity">
    <text evidence="1 3">Belongs to the terpene cyclase/mutase family.</text>
</comment>
<sequence>MWRLKIAAESGGGSGSSPLLHTGNGFLGRAVWEFDPDAGTPEERAEVARLRRDFTRHRFQRKEYSPCMLRERSMSSCHWNINERYNEDGGWGTQVLGQSTMFGSCLNYATLKLLGEALHNNDALAQGRMWILSHGSATAAPQWAKIWLSFVGPITPTILEIREELYNIPYSEIDWKKARDCCAKEDLRYPCSWIQDIVWTYLNKYVDPMFNVWPFNKLREISLRNLMKHIYYEDENTKYIGLCPINKALNMICCWIEDPNSDAFKRHLPRIYDFLWLAEDGMKAQVYDGCQTWETAFIVQAICSTGLVDEFSTTLEKAYGFLKNSQVLHDLPNGKSFYRHRSKGSWTLSTADNGWSVPDCTGETLQALLGLSKISPKLVGDPIKEKSLYDAVDCLLSFSNKDGTFSSYECTRTASWTEILNPSESFRNIVVDYPHVECTSSAIQGLISFTELYPGYRGVEIESCIKNAVMFIENKQQNDGSWYGTWGICFTYGAFFAIRGLIAAGRNYENSQAIRNGCKFLLSKQLSAGGWGEHYSSSEIEVYVDSGSPHAVNTSLAMLALLYSGQEHVGCFNSSLYFNYPNYRNLYPIWALGEFWHRLVASKD</sequence>
<dbReference type="Pfam" id="PF13249">
    <property type="entry name" value="SQHop_cyclase_N"/>
    <property type="match status" value="1"/>
</dbReference>
<dbReference type="EC" id="5.4.99.-" evidence="3"/>
<reference evidence="6" key="2">
    <citation type="submission" date="2015-06" db="UniProtKB">
        <authorList>
            <consortium name="EnsemblPlants"/>
        </authorList>
    </citation>
    <scope>IDENTIFICATION</scope>
</reference>
<dbReference type="GO" id="GO:0016104">
    <property type="term" value="P:triterpenoid biosynthetic process"/>
    <property type="evidence" value="ECO:0007669"/>
    <property type="project" value="InterPro"/>
</dbReference>
<evidence type="ECO:0000256" key="1">
    <source>
        <dbReference type="ARBA" id="ARBA00009755"/>
    </source>
</evidence>
<reference evidence="7" key="1">
    <citation type="submission" date="2013-06" db="EMBL/GenBank/DDBJ databases">
        <authorList>
            <person name="Zhao Q."/>
        </authorList>
    </citation>
    <scope>NUCLEOTIDE SEQUENCE</scope>
    <source>
        <strain evidence="7">cv. W1943</strain>
    </source>
</reference>
<feature type="domain" description="Squalene cyclase N-terminal" evidence="5">
    <location>
        <begin position="72"/>
        <end position="153"/>
    </location>
</feature>
<keyword evidence="2" id="KW-0677">Repeat</keyword>
<organism evidence="6 7">
    <name type="scientific">Oryza rufipogon</name>
    <name type="common">Brownbeard rice</name>
    <name type="synonym">Asian wild rice</name>
    <dbReference type="NCBI Taxonomy" id="4529"/>
    <lineage>
        <taxon>Eukaryota</taxon>
        <taxon>Viridiplantae</taxon>
        <taxon>Streptophyta</taxon>
        <taxon>Embryophyta</taxon>
        <taxon>Tracheophyta</taxon>
        <taxon>Spermatophyta</taxon>
        <taxon>Magnoliopsida</taxon>
        <taxon>Liliopsida</taxon>
        <taxon>Poales</taxon>
        <taxon>Poaceae</taxon>
        <taxon>BOP clade</taxon>
        <taxon>Oryzoideae</taxon>
        <taxon>Oryzeae</taxon>
        <taxon>Oryzinae</taxon>
        <taxon>Oryza</taxon>
    </lineage>
</organism>
<evidence type="ECO:0000256" key="3">
    <source>
        <dbReference type="RuleBase" id="RU362003"/>
    </source>
</evidence>
<dbReference type="NCBIfam" id="TIGR01787">
    <property type="entry name" value="squalene_cyclas"/>
    <property type="match status" value="1"/>
</dbReference>
<dbReference type="PROSITE" id="PS01074">
    <property type="entry name" value="TERPENE_SYNTHASES"/>
    <property type="match status" value="1"/>
</dbReference>
<dbReference type="PANTHER" id="PTHR11764:SF88">
    <property type="entry name" value="ACHILLEOL B SYNTHASE"/>
    <property type="match status" value="1"/>
</dbReference>
<name>A0A0E0R722_ORYRU</name>
<dbReference type="InterPro" id="IPR032696">
    <property type="entry name" value="SQ_cyclase_C"/>
</dbReference>
<keyword evidence="3" id="KW-0413">Isomerase</keyword>
<dbReference type="InterPro" id="IPR002365">
    <property type="entry name" value="Terpene_synthase_CS"/>
</dbReference>
<dbReference type="Pfam" id="PF13243">
    <property type="entry name" value="SQHop_cyclase_C"/>
    <property type="match status" value="1"/>
</dbReference>
<evidence type="ECO:0000259" key="5">
    <source>
        <dbReference type="Pfam" id="PF13249"/>
    </source>
</evidence>